<gene>
    <name evidence="3" type="ORF">CHM34_10255</name>
</gene>
<proteinExistence type="predicted"/>
<dbReference type="InterPro" id="IPR019076">
    <property type="entry name" value="Spore_lipoprot_YhcN/YlaJ-like"/>
</dbReference>
<evidence type="ECO:0000313" key="3">
    <source>
        <dbReference type="EMBL" id="OYD07827.1"/>
    </source>
</evidence>
<dbReference type="RefSeq" id="WP_094264497.1">
    <property type="nucleotide sequence ID" value="NZ_NOWF01000005.1"/>
</dbReference>
<feature type="region of interest" description="Disordered" evidence="1">
    <location>
        <begin position="156"/>
        <end position="191"/>
    </location>
</feature>
<feature type="signal peptide" evidence="2">
    <location>
        <begin position="1"/>
        <end position="22"/>
    </location>
</feature>
<feature type="region of interest" description="Disordered" evidence="1">
    <location>
        <begin position="21"/>
        <end position="56"/>
    </location>
</feature>
<sequence length="191" mass="20666">MIRILTLICAVGLLFGCQPANKPPANESAPPKNQDVPRTERVKQTAPNRKQPDNPPAVADRLVKIATDMPQVERATAVTAGGYTVVGIDVDPTLDRGRVGTVKYSVAQALKEDPQGANALVTADVDTVQRLREMADDIRNGQPIGGVTDELANIASRIVPQPSKEVPKQEEPPSRVEQEKQNQTRNPKPAR</sequence>
<dbReference type="OrthoDB" id="2381329at2"/>
<feature type="chain" id="PRO_5039604505" description="YhcN/YlaJ family sporulation lipoprotein" evidence="2">
    <location>
        <begin position="23"/>
        <end position="191"/>
    </location>
</feature>
<dbReference type="GO" id="GO:0030435">
    <property type="term" value="P:sporulation resulting in formation of a cellular spore"/>
    <property type="evidence" value="ECO:0007669"/>
    <property type="project" value="InterPro"/>
</dbReference>
<dbReference type="InterPro" id="IPR014247">
    <property type="entry name" value="Spore_lipoprot_YhcN/YlaJ"/>
</dbReference>
<dbReference type="NCBIfam" id="TIGR02898">
    <property type="entry name" value="spore_YhcN_YlaJ"/>
    <property type="match status" value="1"/>
</dbReference>
<accession>A0A235B7H7</accession>
<dbReference type="Pfam" id="PF09580">
    <property type="entry name" value="Spore_YhcN_YlaJ"/>
    <property type="match status" value="1"/>
</dbReference>
<dbReference type="AlphaFoldDB" id="A0A235B7H7"/>
<evidence type="ECO:0000256" key="2">
    <source>
        <dbReference type="SAM" id="SignalP"/>
    </source>
</evidence>
<dbReference type="PROSITE" id="PS51257">
    <property type="entry name" value="PROKAR_LIPOPROTEIN"/>
    <property type="match status" value="1"/>
</dbReference>
<evidence type="ECO:0000256" key="1">
    <source>
        <dbReference type="SAM" id="MobiDB-lite"/>
    </source>
</evidence>
<dbReference type="Proteomes" id="UP000215459">
    <property type="component" value="Unassembled WGS sequence"/>
</dbReference>
<dbReference type="EMBL" id="NOWF01000005">
    <property type="protein sequence ID" value="OYD07827.1"/>
    <property type="molecule type" value="Genomic_DNA"/>
</dbReference>
<reference evidence="3 4" key="1">
    <citation type="submission" date="2017-07" db="EMBL/GenBank/DDBJ databases">
        <title>The genome sequence of Paludifilum halophilum highlights mechanisms for microbial adaptation to high salt environemnts.</title>
        <authorList>
            <person name="Belbahri L."/>
        </authorList>
    </citation>
    <scope>NUCLEOTIDE SEQUENCE [LARGE SCALE GENOMIC DNA]</scope>
    <source>
        <strain evidence="3 4">DSM 102817</strain>
    </source>
</reference>
<protein>
    <recommendedName>
        <fullName evidence="5">YhcN/YlaJ family sporulation lipoprotein</fullName>
    </recommendedName>
</protein>
<evidence type="ECO:0000313" key="4">
    <source>
        <dbReference type="Proteomes" id="UP000215459"/>
    </source>
</evidence>
<comment type="caution">
    <text evidence="3">The sequence shown here is derived from an EMBL/GenBank/DDBJ whole genome shotgun (WGS) entry which is preliminary data.</text>
</comment>
<keyword evidence="4" id="KW-1185">Reference proteome</keyword>
<name>A0A235B7H7_9BACL</name>
<organism evidence="3 4">
    <name type="scientific">Paludifilum halophilum</name>
    <dbReference type="NCBI Taxonomy" id="1642702"/>
    <lineage>
        <taxon>Bacteria</taxon>
        <taxon>Bacillati</taxon>
        <taxon>Bacillota</taxon>
        <taxon>Bacilli</taxon>
        <taxon>Bacillales</taxon>
        <taxon>Thermoactinomycetaceae</taxon>
        <taxon>Paludifilum</taxon>
    </lineage>
</organism>
<keyword evidence="2" id="KW-0732">Signal</keyword>
<feature type="compositionally biased region" description="Basic and acidic residues" evidence="1">
    <location>
        <begin position="165"/>
        <end position="182"/>
    </location>
</feature>
<evidence type="ECO:0008006" key="5">
    <source>
        <dbReference type="Google" id="ProtNLM"/>
    </source>
</evidence>